<evidence type="ECO:0000313" key="2">
    <source>
        <dbReference type="Proteomes" id="UP000001343"/>
    </source>
</evidence>
<gene>
    <name evidence="1" type="ORF">LEP1GSC125_1237</name>
</gene>
<dbReference type="Proteomes" id="UP000001343">
    <property type="component" value="Unassembled WGS sequence"/>
</dbReference>
<proteinExistence type="predicted"/>
<protein>
    <submittedName>
        <fullName evidence="1">Uncharacterized protein</fullName>
    </submittedName>
</protein>
<reference evidence="1 2" key="1">
    <citation type="journal article" date="2014" name="Int. J. Syst. Evol. Microbiol.">
        <title>Leptospira mayottensis sp. nov., a pathogenic species of the genus Leptospira isolated from humans.</title>
        <authorList>
            <person name="Bourhy P."/>
            <person name="Collet L."/>
            <person name="Brisse S."/>
            <person name="Picardeau M."/>
        </authorList>
    </citation>
    <scope>NUCLEOTIDE SEQUENCE [LARGE SCALE GENOMIC DNA]</scope>
    <source>
        <strain evidence="1 2">200901122</strain>
    </source>
</reference>
<name>A0AA87MPX8_9LEPT</name>
<evidence type="ECO:0000313" key="1">
    <source>
        <dbReference type="EMBL" id="EKS01197.1"/>
    </source>
</evidence>
<comment type="caution">
    <text evidence="1">The sequence shown here is derived from an EMBL/GenBank/DDBJ whole genome shotgun (WGS) entry which is preliminary data.</text>
</comment>
<sequence>MSYHFSRSIPFGNSSNLPFFHKRQSSKFFTKALLYLMGVSTNFSVGMERLNF</sequence>
<dbReference type="AlphaFoldDB" id="A0AA87MPX8"/>
<accession>A0AA87MPX8</accession>
<organism evidence="1 2">
    <name type="scientific">Leptospira mayottensis 200901122</name>
    <dbReference type="NCBI Taxonomy" id="1193010"/>
    <lineage>
        <taxon>Bacteria</taxon>
        <taxon>Pseudomonadati</taxon>
        <taxon>Spirochaetota</taxon>
        <taxon>Spirochaetia</taxon>
        <taxon>Leptospirales</taxon>
        <taxon>Leptospiraceae</taxon>
        <taxon>Leptospira</taxon>
    </lineage>
</organism>
<dbReference type="EMBL" id="AKWM02000022">
    <property type="protein sequence ID" value="EKS01197.1"/>
    <property type="molecule type" value="Genomic_DNA"/>
</dbReference>